<dbReference type="Gene3D" id="3.40.50.300">
    <property type="entry name" value="P-loop containing nucleotide triphosphate hydrolases"/>
    <property type="match status" value="1"/>
</dbReference>
<dbReference type="SUPFAM" id="SSF52540">
    <property type="entry name" value="P-loop containing nucleoside triphosphate hydrolases"/>
    <property type="match status" value="1"/>
</dbReference>
<evidence type="ECO:0000313" key="3">
    <source>
        <dbReference type="Proteomes" id="UP001158576"/>
    </source>
</evidence>
<dbReference type="CDD" id="cd00882">
    <property type="entry name" value="Ras_like_GTPase"/>
    <property type="match status" value="1"/>
</dbReference>
<dbReference type="InterPro" id="IPR040385">
    <property type="entry name" value="RABL6"/>
</dbReference>
<gene>
    <name evidence="2" type="ORF">OKIOD_LOCUS15354</name>
</gene>
<evidence type="ECO:0000256" key="1">
    <source>
        <dbReference type="SAM" id="MobiDB-lite"/>
    </source>
</evidence>
<dbReference type="Proteomes" id="UP001158576">
    <property type="component" value="Chromosome 2"/>
</dbReference>
<feature type="compositionally biased region" description="Basic and acidic residues" evidence="1">
    <location>
        <begin position="285"/>
        <end position="311"/>
    </location>
</feature>
<feature type="compositionally biased region" description="Polar residues" evidence="1">
    <location>
        <begin position="340"/>
        <end position="349"/>
    </location>
</feature>
<accession>A0ABN7T9M6</accession>
<proteinExistence type="predicted"/>
<evidence type="ECO:0000313" key="2">
    <source>
        <dbReference type="EMBL" id="CAG5112366.1"/>
    </source>
</evidence>
<feature type="region of interest" description="Disordered" evidence="1">
    <location>
        <begin position="1"/>
        <end position="33"/>
    </location>
</feature>
<reference evidence="2 3" key="1">
    <citation type="submission" date="2021-04" db="EMBL/GenBank/DDBJ databases">
        <authorList>
            <person name="Bliznina A."/>
        </authorList>
    </citation>
    <scope>NUCLEOTIDE SEQUENCE [LARGE SCALE GENOMIC DNA]</scope>
</reference>
<dbReference type="InterPro" id="IPR027417">
    <property type="entry name" value="P-loop_NTPase"/>
</dbReference>
<organism evidence="2 3">
    <name type="scientific">Oikopleura dioica</name>
    <name type="common">Tunicate</name>
    <dbReference type="NCBI Taxonomy" id="34765"/>
    <lineage>
        <taxon>Eukaryota</taxon>
        <taxon>Metazoa</taxon>
        <taxon>Chordata</taxon>
        <taxon>Tunicata</taxon>
        <taxon>Appendicularia</taxon>
        <taxon>Copelata</taxon>
        <taxon>Oikopleuridae</taxon>
        <taxon>Oikopleura</taxon>
    </lineage>
</organism>
<sequence>MFAAFKKKINPAGASSGSLDARSPRPEPVSPKLQAKLSKGISTNMRILVSGRRKSGKSSLLRRLKGLPHRAEYTETKEPVAAVSVNWNYRATTDVIKVDAWEVADENLECYLQGSAAVILMYQATEPFEMDFILKRIPDIPRNLPVLVLANFIDAEEADVDKCDVERLQKLSESRIAPVYFCKSAMTSGRGLNMIYQFFNIPYLILKEQELSLSLANTKNDLSNSFMSMQSLQQSQFRVEQVAPSNNPVPVLKTDPASKDLQNNLVMEEEDEISDEEMMVNSIFKKKEDESATTELQERERPIGKSPEALERLSSGPKDTSSPVLLAPLAKDDSPCGSLGDTSTITLQSLPEDEEVQNRPASSSFELDWSRNNYLASESTESLEKLSISHGTTQ</sequence>
<keyword evidence="3" id="KW-1185">Reference proteome</keyword>
<name>A0ABN7T9M6_OIKDI</name>
<dbReference type="EMBL" id="OU015567">
    <property type="protein sequence ID" value="CAG5112366.1"/>
    <property type="molecule type" value="Genomic_DNA"/>
</dbReference>
<feature type="region of interest" description="Disordered" evidence="1">
    <location>
        <begin position="284"/>
        <end position="367"/>
    </location>
</feature>
<dbReference type="PANTHER" id="PTHR14932:SF1">
    <property type="entry name" value="RAB-LIKE PROTEIN 6"/>
    <property type="match status" value="1"/>
</dbReference>
<dbReference type="PANTHER" id="PTHR14932">
    <property type="entry name" value="RAS GTPASE-RELATED"/>
    <property type="match status" value="1"/>
</dbReference>
<protein>
    <submittedName>
        <fullName evidence="2">Oidioi.mRNA.OKI2018_I69.chr2.g6589.t1.cds</fullName>
    </submittedName>
</protein>